<dbReference type="GO" id="GO:0019867">
    <property type="term" value="C:outer membrane"/>
    <property type="evidence" value="ECO:0007669"/>
    <property type="project" value="InterPro"/>
</dbReference>
<dbReference type="PANTHER" id="PTHR12815">
    <property type="entry name" value="SORTING AND ASSEMBLY MACHINERY SAMM50 PROTEIN FAMILY MEMBER"/>
    <property type="match status" value="1"/>
</dbReference>
<dbReference type="PROSITE" id="PS51779">
    <property type="entry name" value="POTRA"/>
    <property type="match status" value="1"/>
</dbReference>
<dbReference type="PANTHER" id="PTHR12815:SF47">
    <property type="entry name" value="TRANSLOCATION AND ASSEMBLY MODULE SUBUNIT TAMA"/>
    <property type="match status" value="1"/>
</dbReference>
<organism evidence="7">
    <name type="scientific">termite gut metagenome</name>
    <dbReference type="NCBI Taxonomy" id="433724"/>
    <lineage>
        <taxon>unclassified sequences</taxon>
        <taxon>metagenomes</taxon>
        <taxon>organismal metagenomes</taxon>
    </lineage>
</organism>
<evidence type="ECO:0000259" key="6">
    <source>
        <dbReference type="PROSITE" id="PS51779"/>
    </source>
</evidence>
<dbReference type="AlphaFoldDB" id="A0A5J4PA73"/>
<dbReference type="Pfam" id="PF07244">
    <property type="entry name" value="POTRA"/>
    <property type="match status" value="2"/>
</dbReference>
<comment type="caution">
    <text evidence="7">The sequence shown here is derived from an EMBL/GenBank/DDBJ whole genome shotgun (WGS) entry which is preliminary data.</text>
</comment>
<gene>
    <name evidence="7" type="ORF">EZS27_043059</name>
</gene>
<name>A0A5J4PA73_9ZZZZ</name>
<comment type="subcellular location">
    <subcellularLocation>
        <location evidence="1">Membrane</location>
    </subcellularLocation>
</comment>
<dbReference type="InterPro" id="IPR039910">
    <property type="entry name" value="D15-like"/>
</dbReference>
<accession>A0A5J4PA73</accession>
<dbReference type="EMBL" id="SNRY01010818">
    <property type="protein sequence ID" value="KAA6305289.1"/>
    <property type="molecule type" value="Genomic_DNA"/>
</dbReference>
<protein>
    <submittedName>
        <fullName evidence="7">Outer membrane protein assembly factor BamA</fullName>
    </submittedName>
</protein>
<sequence length="192" mass="22276">GYRDARIVADSVSSYDDKTVNVYLKIEEGEKYYLRNITWVGNTLYPSEQLNQILRMKSGDVYNQKLLEERTNTDDDAVGNMYYNNGYLFYSLDPVEINVENDSIDLEMRISEGRQATINKININGNDRLYENVVRRELRTRPGDLFSKEDLMRSMREIQQMGHFDPENIKPDIQPDPINGTVDIGYDLVSKA</sequence>
<proteinExistence type="predicted"/>
<evidence type="ECO:0000256" key="3">
    <source>
        <dbReference type="ARBA" id="ARBA00022729"/>
    </source>
</evidence>
<dbReference type="InterPro" id="IPR010827">
    <property type="entry name" value="BamA/TamA_POTRA"/>
</dbReference>
<dbReference type="Gene3D" id="3.10.20.310">
    <property type="entry name" value="membrane protein fhac"/>
    <property type="match status" value="2"/>
</dbReference>
<evidence type="ECO:0000256" key="4">
    <source>
        <dbReference type="ARBA" id="ARBA00023136"/>
    </source>
</evidence>
<dbReference type="InterPro" id="IPR034746">
    <property type="entry name" value="POTRA"/>
</dbReference>
<keyword evidence="4" id="KW-0472">Membrane</keyword>
<evidence type="ECO:0000256" key="1">
    <source>
        <dbReference type="ARBA" id="ARBA00004370"/>
    </source>
</evidence>
<feature type="non-terminal residue" evidence="7">
    <location>
        <position position="192"/>
    </location>
</feature>
<evidence type="ECO:0000256" key="2">
    <source>
        <dbReference type="ARBA" id="ARBA00022692"/>
    </source>
</evidence>
<reference evidence="7" key="1">
    <citation type="submission" date="2019-03" db="EMBL/GenBank/DDBJ databases">
        <title>Single cell metagenomics reveals metabolic interactions within the superorganism composed of flagellate Streblomastix strix and complex community of Bacteroidetes bacteria on its surface.</title>
        <authorList>
            <person name="Treitli S.C."/>
            <person name="Kolisko M."/>
            <person name="Husnik F."/>
            <person name="Keeling P."/>
            <person name="Hampl V."/>
        </authorList>
    </citation>
    <scope>NUCLEOTIDE SEQUENCE</scope>
    <source>
        <strain evidence="7">STM</strain>
    </source>
</reference>
<evidence type="ECO:0000256" key="5">
    <source>
        <dbReference type="ARBA" id="ARBA00023237"/>
    </source>
</evidence>
<feature type="non-terminal residue" evidence="7">
    <location>
        <position position="1"/>
    </location>
</feature>
<feature type="domain" description="POTRA" evidence="6">
    <location>
        <begin position="116"/>
        <end position="191"/>
    </location>
</feature>
<keyword evidence="5" id="KW-0998">Cell outer membrane</keyword>
<evidence type="ECO:0000313" key="7">
    <source>
        <dbReference type="EMBL" id="KAA6305289.1"/>
    </source>
</evidence>
<keyword evidence="2" id="KW-0812">Transmembrane</keyword>
<keyword evidence="3" id="KW-0732">Signal</keyword>